<dbReference type="CDD" id="cd00038">
    <property type="entry name" value="CAP_ED"/>
    <property type="match status" value="1"/>
</dbReference>
<gene>
    <name evidence="2" type="ORF">AB5I84_06340</name>
</gene>
<dbReference type="Gene3D" id="2.60.120.10">
    <property type="entry name" value="Jelly Rolls"/>
    <property type="match status" value="1"/>
</dbReference>
<dbReference type="SUPFAM" id="SSF51206">
    <property type="entry name" value="cAMP-binding domain-like"/>
    <property type="match status" value="1"/>
</dbReference>
<dbReference type="Proteomes" id="UP001562065">
    <property type="component" value="Unassembled WGS sequence"/>
</dbReference>
<dbReference type="PROSITE" id="PS50042">
    <property type="entry name" value="CNMP_BINDING_3"/>
    <property type="match status" value="1"/>
</dbReference>
<dbReference type="Pfam" id="PF00027">
    <property type="entry name" value="cNMP_binding"/>
    <property type="match status" value="1"/>
</dbReference>
<evidence type="ECO:0000313" key="3">
    <source>
        <dbReference type="Proteomes" id="UP001562065"/>
    </source>
</evidence>
<evidence type="ECO:0000259" key="1">
    <source>
        <dbReference type="PROSITE" id="PS50042"/>
    </source>
</evidence>
<name>A0ABV4AG00_9GAMM</name>
<sequence length="217" mass="24543">MHQADAKAFSAERIRQLVSGIPFFNEVRHRDLAQFEALLGQCELWVAGPGDTVIQRGQDEPFLYFLLRGQLVVTGHSGVTAEVLNYISPGEVFGALAMLRGTPRSATVRVDDSTREAVLARLDYAPFQDLQQRGRFDLQTRLAFYSMLVHNIRWTLEVYRMSDPQHEVAAAMRKLPLYSGPRGTEQELLALHEQAHALADLLCQWHQVPLRATPQHL</sequence>
<dbReference type="RefSeq" id="WP_369455013.1">
    <property type="nucleotide sequence ID" value="NZ_JBGCUO010000001.1"/>
</dbReference>
<organism evidence="2 3">
    <name type="scientific">Isoalcanivorax beigongshangi</name>
    <dbReference type="NCBI Taxonomy" id="3238810"/>
    <lineage>
        <taxon>Bacteria</taxon>
        <taxon>Pseudomonadati</taxon>
        <taxon>Pseudomonadota</taxon>
        <taxon>Gammaproteobacteria</taxon>
        <taxon>Oceanospirillales</taxon>
        <taxon>Alcanivoracaceae</taxon>
        <taxon>Isoalcanivorax</taxon>
    </lineage>
</organism>
<dbReference type="InterPro" id="IPR000595">
    <property type="entry name" value="cNMP-bd_dom"/>
</dbReference>
<dbReference type="SMART" id="SM00100">
    <property type="entry name" value="cNMP"/>
    <property type="match status" value="1"/>
</dbReference>
<dbReference type="EMBL" id="JBGCUO010000001">
    <property type="protein sequence ID" value="MEY1661764.1"/>
    <property type="molecule type" value="Genomic_DNA"/>
</dbReference>
<comment type="caution">
    <text evidence="2">The sequence shown here is derived from an EMBL/GenBank/DDBJ whole genome shotgun (WGS) entry which is preliminary data.</text>
</comment>
<dbReference type="InterPro" id="IPR018490">
    <property type="entry name" value="cNMP-bd_dom_sf"/>
</dbReference>
<protein>
    <submittedName>
        <fullName evidence="2">Cyclic nucleotide-binding domain-containing protein</fullName>
    </submittedName>
</protein>
<accession>A0ABV4AG00</accession>
<dbReference type="InterPro" id="IPR014710">
    <property type="entry name" value="RmlC-like_jellyroll"/>
</dbReference>
<reference evidence="2 3" key="1">
    <citation type="submission" date="2024-07" db="EMBL/GenBank/DDBJ databases">
        <authorList>
            <person name="Ren Q."/>
        </authorList>
    </citation>
    <scope>NUCLEOTIDE SEQUENCE [LARGE SCALE GENOMIC DNA]</scope>
    <source>
        <strain evidence="2 3">REN37</strain>
    </source>
</reference>
<evidence type="ECO:0000313" key="2">
    <source>
        <dbReference type="EMBL" id="MEY1661764.1"/>
    </source>
</evidence>
<feature type="domain" description="Cyclic nucleotide-binding" evidence="1">
    <location>
        <begin position="23"/>
        <end position="130"/>
    </location>
</feature>
<proteinExistence type="predicted"/>
<keyword evidence="3" id="KW-1185">Reference proteome</keyword>